<dbReference type="InterPro" id="IPR014710">
    <property type="entry name" value="RmlC-like_jellyroll"/>
</dbReference>
<dbReference type="GO" id="GO:0005829">
    <property type="term" value="C:cytosol"/>
    <property type="evidence" value="ECO:0007669"/>
    <property type="project" value="TreeGrafter"/>
</dbReference>
<evidence type="ECO:0000259" key="1">
    <source>
        <dbReference type="PROSITE" id="PS50042"/>
    </source>
</evidence>
<sequence length="199" mass="23861">MWDLLIVHFTQRNIQLNEEQIALIRSAFHYRKFRKHQYILQQGDIARYDTFVIKGILKTYLVDEKGQEHIIKFSPEDWWANDLYSFHTEQPTSYTIDCLEDSEVLQITRKELEELIERIPQLHQYYHITYRNSIIAYNRRIASALCNTALERYQEFIARYPQIEQRVSNHLIASYLGITPQSLSRLRKQISQLQKINIG</sequence>
<dbReference type="Gene3D" id="2.60.120.10">
    <property type="entry name" value="Jelly Rolls"/>
    <property type="match status" value="1"/>
</dbReference>
<dbReference type="EMBL" id="JASJOU010000003">
    <property type="protein sequence ID" value="MDJ1501324.1"/>
    <property type="molecule type" value="Genomic_DNA"/>
</dbReference>
<dbReference type="InterPro" id="IPR018490">
    <property type="entry name" value="cNMP-bd_dom_sf"/>
</dbReference>
<dbReference type="Pfam" id="PF00027">
    <property type="entry name" value="cNMP_binding"/>
    <property type="match status" value="1"/>
</dbReference>
<proteinExistence type="predicted"/>
<keyword evidence="3" id="KW-1185">Reference proteome</keyword>
<feature type="domain" description="Cyclic nucleotide-binding" evidence="1">
    <location>
        <begin position="16"/>
        <end position="133"/>
    </location>
</feature>
<dbReference type="AlphaFoldDB" id="A0AAE3R4N0"/>
<gene>
    <name evidence="2" type="ORF">QNI22_11735</name>
</gene>
<dbReference type="RefSeq" id="WP_314510814.1">
    <property type="nucleotide sequence ID" value="NZ_JASJOU010000003.1"/>
</dbReference>
<dbReference type="Proteomes" id="UP001232063">
    <property type="component" value="Unassembled WGS sequence"/>
</dbReference>
<dbReference type="CDD" id="cd00038">
    <property type="entry name" value="CAP_ED"/>
    <property type="match status" value="1"/>
</dbReference>
<dbReference type="InterPro" id="IPR050397">
    <property type="entry name" value="Env_Response_Regulators"/>
</dbReference>
<dbReference type="SMART" id="SM00100">
    <property type="entry name" value="cNMP"/>
    <property type="match status" value="1"/>
</dbReference>
<accession>A0AAE3R4N0</accession>
<evidence type="ECO:0000313" key="2">
    <source>
        <dbReference type="EMBL" id="MDJ1501324.1"/>
    </source>
</evidence>
<organism evidence="2 3">
    <name type="scientific">Xanthocytophaga agilis</name>
    <dbReference type="NCBI Taxonomy" id="3048010"/>
    <lineage>
        <taxon>Bacteria</taxon>
        <taxon>Pseudomonadati</taxon>
        <taxon>Bacteroidota</taxon>
        <taxon>Cytophagia</taxon>
        <taxon>Cytophagales</taxon>
        <taxon>Rhodocytophagaceae</taxon>
        <taxon>Xanthocytophaga</taxon>
    </lineage>
</organism>
<protein>
    <submittedName>
        <fullName evidence="2">Crp/Fnr family transcriptional regulator</fullName>
    </submittedName>
</protein>
<reference evidence="2" key="1">
    <citation type="submission" date="2023-05" db="EMBL/GenBank/DDBJ databases">
        <authorList>
            <person name="Zhang X."/>
        </authorList>
    </citation>
    <scope>NUCLEOTIDE SEQUENCE</scope>
    <source>
        <strain evidence="2">BD1B2-1</strain>
    </source>
</reference>
<dbReference type="PROSITE" id="PS50042">
    <property type="entry name" value="CNMP_BINDING_3"/>
    <property type="match status" value="1"/>
</dbReference>
<dbReference type="GO" id="GO:0003700">
    <property type="term" value="F:DNA-binding transcription factor activity"/>
    <property type="evidence" value="ECO:0007669"/>
    <property type="project" value="TreeGrafter"/>
</dbReference>
<evidence type="ECO:0000313" key="3">
    <source>
        <dbReference type="Proteomes" id="UP001232063"/>
    </source>
</evidence>
<dbReference type="SUPFAM" id="SSF51206">
    <property type="entry name" value="cAMP-binding domain-like"/>
    <property type="match status" value="1"/>
</dbReference>
<name>A0AAE3R4N0_9BACT</name>
<dbReference type="InterPro" id="IPR000595">
    <property type="entry name" value="cNMP-bd_dom"/>
</dbReference>
<dbReference type="PANTHER" id="PTHR24567">
    <property type="entry name" value="CRP FAMILY TRANSCRIPTIONAL REGULATORY PROTEIN"/>
    <property type="match status" value="1"/>
</dbReference>
<comment type="caution">
    <text evidence="2">The sequence shown here is derived from an EMBL/GenBank/DDBJ whole genome shotgun (WGS) entry which is preliminary data.</text>
</comment>
<dbReference type="PANTHER" id="PTHR24567:SF26">
    <property type="entry name" value="REGULATORY PROTEIN YEIL"/>
    <property type="match status" value="1"/>
</dbReference>